<sequence length="237" mass="25835">MATDIVAEPQSLENEELKNMVAAIEKTTRATRFYTDVKTISDDVMQALSKVNRAQFVPAYAIEDAFENHPLRIGYGQTISQPFIVALMTHLLDIQPDDRILEIGTGSGYQAAIAAELASQVYTVEIISELADLADKRLKSIGYTNVLVKAGDGWYGWPEAAPFDGILVTAVAPEIPPQLLSQLAVGGRLVMPVGHPRGSQELVLITRLSSSEISSKDILPVRFVPMTGEGILTLRDR</sequence>
<keyword evidence="4" id="KW-0963">Cytoplasm</keyword>
<dbReference type="NCBIfam" id="NF001453">
    <property type="entry name" value="PRK00312.1"/>
    <property type="match status" value="1"/>
</dbReference>
<evidence type="ECO:0000256" key="3">
    <source>
        <dbReference type="ARBA" id="ARBA00011890"/>
    </source>
</evidence>
<keyword evidence="5" id="KW-0489">Methyltransferase</keyword>
<dbReference type="FunFam" id="3.40.50.150:FF:000010">
    <property type="entry name" value="Protein-L-isoaspartate O-methyltransferase"/>
    <property type="match status" value="1"/>
</dbReference>
<dbReference type="InterPro" id="IPR029063">
    <property type="entry name" value="SAM-dependent_MTases_sf"/>
</dbReference>
<dbReference type="CDD" id="cd02440">
    <property type="entry name" value="AdoMet_MTases"/>
    <property type="match status" value="1"/>
</dbReference>
<dbReference type="AlphaFoldDB" id="A0A382ME07"/>
<keyword evidence="7" id="KW-0949">S-adenosyl-L-methionine</keyword>
<evidence type="ECO:0000256" key="2">
    <source>
        <dbReference type="ARBA" id="ARBA00005369"/>
    </source>
</evidence>
<organism evidence="8">
    <name type="scientific">marine metagenome</name>
    <dbReference type="NCBI Taxonomy" id="408172"/>
    <lineage>
        <taxon>unclassified sequences</taxon>
        <taxon>metagenomes</taxon>
        <taxon>ecological metagenomes</taxon>
    </lineage>
</organism>
<dbReference type="PROSITE" id="PS01279">
    <property type="entry name" value="PCMT"/>
    <property type="match status" value="1"/>
</dbReference>
<dbReference type="EC" id="2.1.1.77" evidence="3"/>
<evidence type="ECO:0000256" key="5">
    <source>
        <dbReference type="ARBA" id="ARBA00022603"/>
    </source>
</evidence>
<evidence type="ECO:0000256" key="7">
    <source>
        <dbReference type="ARBA" id="ARBA00022691"/>
    </source>
</evidence>
<evidence type="ECO:0000313" key="8">
    <source>
        <dbReference type="EMBL" id="SVC45967.1"/>
    </source>
</evidence>
<name>A0A382ME07_9ZZZZ</name>
<evidence type="ECO:0000256" key="6">
    <source>
        <dbReference type="ARBA" id="ARBA00022679"/>
    </source>
</evidence>
<dbReference type="HAMAP" id="MF_00090">
    <property type="entry name" value="PIMT"/>
    <property type="match status" value="1"/>
</dbReference>
<dbReference type="EMBL" id="UINC01092410">
    <property type="protein sequence ID" value="SVC45967.1"/>
    <property type="molecule type" value="Genomic_DNA"/>
</dbReference>
<dbReference type="PANTHER" id="PTHR11579">
    <property type="entry name" value="PROTEIN-L-ISOASPARTATE O-METHYLTRANSFERASE"/>
    <property type="match status" value="1"/>
</dbReference>
<dbReference type="Pfam" id="PF01135">
    <property type="entry name" value="PCMT"/>
    <property type="match status" value="1"/>
</dbReference>
<dbReference type="InterPro" id="IPR000682">
    <property type="entry name" value="PCMT"/>
</dbReference>
<dbReference type="GO" id="GO:0032259">
    <property type="term" value="P:methylation"/>
    <property type="evidence" value="ECO:0007669"/>
    <property type="project" value="UniProtKB-KW"/>
</dbReference>
<dbReference type="SUPFAM" id="SSF53335">
    <property type="entry name" value="S-adenosyl-L-methionine-dependent methyltransferases"/>
    <property type="match status" value="1"/>
</dbReference>
<evidence type="ECO:0000256" key="1">
    <source>
        <dbReference type="ARBA" id="ARBA00004496"/>
    </source>
</evidence>
<protein>
    <recommendedName>
        <fullName evidence="3">protein-L-isoaspartate(D-aspartate) O-methyltransferase</fullName>
        <ecNumber evidence="3">2.1.1.77</ecNumber>
    </recommendedName>
</protein>
<dbReference type="GO" id="GO:0004719">
    <property type="term" value="F:protein-L-isoaspartate (D-aspartate) O-methyltransferase activity"/>
    <property type="evidence" value="ECO:0007669"/>
    <property type="project" value="UniProtKB-EC"/>
</dbReference>
<reference evidence="8" key="1">
    <citation type="submission" date="2018-05" db="EMBL/GenBank/DDBJ databases">
        <authorList>
            <person name="Lanie J.A."/>
            <person name="Ng W.-L."/>
            <person name="Kazmierczak K.M."/>
            <person name="Andrzejewski T.M."/>
            <person name="Davidsen T.M."/>
            <person name="Wayne K.J."/>
            <person name="Tettelin H."/>
            <person name="Glass J.I."/>
            <person name="Rusch D."/>
            <person name="Podicherti R."/>
            <person name="Tsui H.-C.T."/>
            <person name="Winkler M.E."/>
        </authorList>
    </citation>
    <scope>NUCLEOTIDE SEQUENCE</scope>
</reference>
<dbReference type="PANTHER" id="PTHR11579:SF0">
    <property type="entry name" value="PROTEIN-L-ISOASPARTATE(D-ASPARTATE) O-METHYLTRANSFERASE"/>
    <property type="match status" value="1"/>
</dbReference>
<keyword evidence="6" id="KW-0808">Transferase</keyword>
<dbReference type="NCBIfam" id="TIGR00080">
    <property type="entry name" value="pimt"/>
    <property type="match status" value="1"/>
</dbReference>
<evidence type="ECO:0000256" key="4">
    <source>
        <dbReference type="ARBA" id="ARBA00022490"/>
    </source>
</evidence>
<comment type="subcellular location">
    <subcellularLocation>
        <location evidence="1">Cytoplasm</location>
    </subcellularLocation>
</comment>
<comment type="similarity">
    <text evidence="2">Belongs to the methyltransferase superfamily. L-isoaspartyl/D-aspartyl protein methyltransferase family.</text>
</comment>
<accession>A0A382ME07</accession>
<proteinExistence type="inferred from homology"/>
<gene>
    <name evidence="8" type="ORF">METZ01_LOCUS298821</name>
</gene>
<dbReference type="GO" id="GO:0005737">
    <property type="term" value="C:cytoplasm"/>
    <property type="evidence" value="ECO:0007669"/>
    <property type="project" value="UniProtKB-SubCell"/>
</dbReference>
<dbReference type="Gene3D" id="3.40.50.150">
    <property type="entry name" value="Vaccinia Virus protein VP39"/>
    <property type="match status" value="1"/>
</dbReference>